<accession>A0A5C4S7J8</accession>
<feature type="chain" id="PRO_5022773046" evidence="1">
    <location>
        <begin position="22"/>
        <end position="145"/>
    </location>
</feature>
<dbReference type="Pfam" id="PF03724">
    <property type="entry name" value="META"/>
    <property type="match status" value="1"/>
</dbReference>
<keyword evidence="4" id="KW-1185">Reference proteome</keyword>
<dbReference type="InterPro" id="IPR038670">
    <property type="entry name" value="HslJ-like_sf"/>
</dbReference>
<evidence type="ECO:0000259" key="2">
    <source>
        <dbReference type="Pfam" id="PF03724"/>
    </source>
</evidence>
<reference evidence="3 4" key="1">
    <citation type="submission" date="2019-05" db="EMBL/GenBank/DDBJ databases">
        <title>Draft Whole-Genome sequence of the green sulfur bacterium Chlorobaculum thiosulfatiphilum DSM 249.</title>
        <authorList>
            <person name="Meyer T.E."/>
            <person name="Kyndt J.A."/>
        </authorList>
    </citation>
    <scope>NUCLEOTIDE SEQUENCE [LARGE SCALE GENOMIC DNA]</scope>
    <source>
        <strain evidence="3 4">DSM 249</strain>
    </source>
</reference>
<keyword evidence="1" id="KW-0732">Signal</keyword>
<evidence type="ECO:0000313" key="3">
    <source>
        <dbReference type="EMBL" id="TNJ38721.1"/>
    </source>
</evidence>
<comment type="caution">
    <text evidence="3">The sequence shown here is derived from an EMBL/GenBank/DDBJ whole genome shotgun (WGS) entry which is preliminary data.</text>
</comment>
<dbReference type="AlphaFoldDB" id="A0A5C4S7J8"/>
<dbReference type="Proteomes" id="UP000308271">
    <property type="component" value="Unassembled WGS sequence"/>
</dbReference>
<dbReference type="InterPro" id="IPR005184">
    <property type="entry name" value="DUF306_Meta_HslJ"/>
</dbReference>
<dbReference type="PROSITE" id="PS51257">
    <property type="entry name" value="PROKAR_LIPOPROTEIN"/>
    <property type="match status" value="1"/>
</dbReference>
<dbReference type="RefSeq" id="WP_139457074.1">
    <property type="nucleotide sequence ID" value="NZ_VDCH01000014.1"/>
</dbReference>
<proteinExistence type="predicted"/>
<feature type="domain" description="DUF306" evidence="2">
    <location>
        <begin position="30"/>
        <end position="139"/>
    </location>
</feature>
<gene>
    <name evidence="3" type="ORF">FGF66_07690</name>
</gene>
<evidence type="ECO:0000256" key="1">
    <source>
        <dbReference type="SAM" id="SignalP"/>
    </source>
</evidence>
<organism evidence="3 4">
    <name type="scientific">Chlorobaculum thiosulfatiphilum</name>
    <name type="common">Chlorobium limicola f.sp. thiosulfatophilum</name>
    <dbReference type="NCBI Taxonomy" id="115852"/>
    <lineage>
        <taxon>Bacteria</taxon>
        <taxon>Pseudomonadati</taxon>
        <taxon>Chlorobiota</taxon>
        <taxon>Chlorobiia</taxon>
        <taxon>Chlorobiales</taxon>
        <taxon>Chlorobiaceae</taxon>
        <taxon>Chlorobaculum</taxon>
    </lineage>
</organism>
<dbReference type="OrthoDB" id="880459at2"/>
<dbReference type="Gene3D" id="2.40.128.270">
    <property type="match status" value="1"/>
</dbReference>
<dbReference type="EMBL" id="VDCH01000014">
    <property type="protein sequence ID" value="TNJ38721.1"/>
    <property type="molecule type" value="Genomic_DNA"/>
</dbReference>
<name>A0A5C4S7J8_CHLTI</name>
<dbReference type="InterPro" id="IPR053147">
    <property type="entry name" value="Hsp_HslJ-like"/>
</dbReference>
<evidence type="ECO:0000313" key="4">
    <source>
        <dbReference type="Proteomes" id="UP000308271"/>
    </source>
</evidence>
<feature type="signal peptide" evidence="1">
    <location>
        <begin position="1"/>
        <end position="21"/>
    </location>
</feature>
<dbReference type="PANTHER" id="PTHR35535:SF1">
    <property type="entry name" value="HEAT SHOCK PROTEIN HSLJ"/>
    <property type="match status" value="1"/>
</dbReference>
<protein>
    <submittedName>
        <fullName evidence="3">META domain-containing protein</fullName>
    </submittedName>
</protein>
<dbReference type="PANTHER" id="PTHR35535">
    <property type="entry name" value="HEAT SHOCK PROTEIN HSLJ"/>
    <property type="match status" value="1"/>
</dbReference>
<sequence length="145" mass="16274">MIRYLFIFLLTALSACSPRYATQPEASTPKLFGTWWRVEAIDGRKAEFLRGQRRDMHIILYSSRKMVGSGGCNQINGSFVHSPGSIRFGAIASSRMMCAPVVMARERAFIAALRKGDSSIVKGRRLTIYDRSGHEVLRFMAVPSR</sequence>